<evidence type="ECO:0000259" key="3">
    <source>
        <dbReference type="Pfam" id="PF01757"/>
    </source>
</evidence>
<feature type="transmembrane region" description="Helical" evidence="2">
    <location>
        <begin position="240"/>
        <end position="259"/>
    </location>
</feature>
<feature type="transmembrane region" description="Helical" evidence="2">
    <location>
        <begin position="181"/>
        <end position="201"/>
    </location>
</feature>
<evidence type="ECO:0000313" key="5">
    <source>
        <dbReference type="EMBL" id="SCF33172.1"/>
    </source>
</evidence>
<dbReference type="InterPro" id="IPR050879">
    <property type="entry name" value="Acyltransferase_3"/>
</dbReference>
<reference evidence="5 6" key="1">
    <citation type="submission" date="2016-06" db="EMBL/GenBank/DDBJ databases">
        <authorList>
            <person name="Kjaerup R.B."/>
            <person name="Dalgaard T.S."/>
            <person name="Juul-Madsen H.R."/>
        </authorList>
    </citation>
    <scope>NUCLEOTIDE SEQUENCE [LARGE SCALE GENOMIC DNA]</scope>
    <source>
        <strain evidence="5 6">DSM 43821</strain>
    </source>
</reference>
<keyword evidence="5" id="KW-0378">Hydrolase</keyword>
<feature type="domain" description="Acyltransferase 3" evidence="3">
    <location>
        <begin position="19"/>
        <end position="346"/>
    </location>
</feature>
<sequence length="709" mass="75693">MTQTRSRPKAPPRASFRGDIEGLRALAVLLVLVGHAGSQFIPGGFVGVDVFFVISGFLITGLLVEELDRTGRISLVGFYARRAKRLLPAAGLVLVVTLLLTYLFLPKVRFSNTAWDVVSSALYVMNWRLAEQSVDYMFVDQAPSVLQHYWSLSVEEQFYLIWPLLLLGLAVLGGRRRLRRGVLMVGFAVVALPSFAWSVFLTSTDRAPAYFVTTTRIWELALGGAVAIVGARLHRTPRALAVVLAWSGLVTVVASAFLLDSASAFPGYVALLPTAGTAVVIAFAVAAGRAGPAGLLSLPPMRGVGALSYSLYLWHWPLLIVADYRFGELSASARLAVVALSAVPAVLTYHFVENPIRRSQTLHWQPAQALGIGALSTGTAVIAGLLFQLTVWSPARPPLSTSAVPPLGGSSASAGAPAPAGPPGAAVLGKSPRGDQAGRPVDRVDSITPDPLVAAKDVPATTRTNCHVQQNSSEPLTCVYGVKDASYTVVLAGDSHAAQWLPALEAVAVQRKWRVVTHTKSSCPFLAMEVALDGRPYTSCTEWNQRVRGQLRADPPDLLLVGNSQYLTVRDGEVVTRDAHDILATGLRNTWREMTGIGVPVVVLRDPPYHRRDPVECVSANPDRLTRCAPPRDEVLAAGGGIAQERAAKGQPGVHLVDLNDAICPTDRCAAVIGGVLVYRDTNHLTATYARSLAPRLDSALAAVRTPGS</sequence>
<feature type="domain" description="SGNH" evidence="4">
    <location>
        <begin position="466"/>
        <end position="698"/>
    </location>
</feature>
<protein>
    <submittedName>
        <fullName evidence="5">Peptidoglycan/LPS O-acetylase OafA/YrhL, contains acyltransferase and SGNH-hydrolase domains</fullName>
    </submittedName>
</protein>
<evidence type="ECO:0000256" key="1">
    <source>
        <dbReference type="SAM" id="MobiDB-lite"/>
    </source>
</evidence>
<feature type="region of interest" description="Disordered" evidence="1">
    <location>
        <begin position="403"/>
        <end position="447"/>
    </location>
</feature>
<dbReference type="GO" id="GO:0016747">
    <property type="term" value="F:acyltransferase activity, transferring groups other than amino-acyl groups"/>
    <property type="evidence" value="ECO:0007669"/>
    <property type="project" value="InterPro"/>
</dbReference>
<dbReference type="GO" id="GO:0016020">
    <property type="term" value="C:membrane"/>
    <property type="evidence" value="ECO:0007669"/>
    <property type="project" value="TreeGrafter"/>
</dbReference>
<dbReference type="InterPro" id="IPR002656">
    <property type="entry name" value="Acyl_transf_3_dom"/>
</dbReference>
<dbReference type="AlphaFoldDB" id="A0A1C4ZJR9"/>
<gene>
    <name evidence="5" type="ORF">GA0074696_4518</name>
</gene>
<dbReference type="RefSeq" id="WP_088962926.1">
    <property type="nucleotide sequence ID" value="NZ_LT607410.1"/>
</dbReference>
<keyword evidence="2" id="KW-0812">Transmembrane</keyword>
<feature type="transmembrane region" description="Helical" evidence="2">
    <location>
        <begin position="265"/>
        <end position="288"/>
    </location>
</feature>
<feature type="compositionally biased region" description="Low complexity" evidence="1">
    <location>
        <begin position="403"/>
        <end position="429"/>
    </location>
</feature>
<dbReference type="GO" id="GO:0016787">
    <property type="term" value="F:hydrolase activity"/>
    <property type="evidence" value="ECO:0007669"/>
    <property type="project" value="UniProtKB-KW"/>
</dbReference>
<dbReference type="Proteomes" id="UP000198228">
    <property type="component" value="Chromosome I"/>
</dbReference>
<keyword evidence="2" id="KW-0472">Membrane</keyword>
<feature type="transmembrane region" description="Helical" evidence="2">
    <location>
        <begin position="21"/>
        <end position="38"/>
    </location>
</feature>
<dbReference type="GO" id="GO:0009103">
    <property type="term" value="P:lipopolysaccharide biosynthetic process"/>
    <property type="evidence" value="ECO:0007669"/>
    <property type="project" value="TreeGrafter"/>
</dbReference>
<keyword evidence="5" id="KW-0808">Transferase</keyword>
<evidence type="ECO:0000313" key="6">
    <source>
        <dbReference type="Proteomes" id="UP000198228"/>
    </source>
</evidence>
<keyword evidence="2" id="KW-1133">Transmembrane helix</keyword>
<accession>A0A1C4ZJR9</accession>
<dbReference type="Pfam" id="PF01757">
    <property type="entry name" value="Acyl_transf_3"/>
    <property type="match status" value="1"/>
</dbReference>
<proteinExistence type="predicted"/>
<name>A0A1C4ZJR9_9ACTN</name>
<dbReference type="PANTHER" id="PTHR23028">
    <property type="entry name" value="ACETYLTRANSFERASE"/>
    <property type="match status" value="1"/>
</dbReference>
<dbReference type="InterPro" id="IPR043968">
    <property type="entry name" value="SGNH"/>
</dbReference>
<feature type="transmembrane region" description="Helical" evidence="2">
    <location>
        <begin position="85"/>
        <end position="105"/>
    </location>
</feature>
<dbReference type="PANTHER" id="PTHR23028:SF53">
    <property type="entry name" value="ACYL_TRANSF_3 DOMAIN-CONTAINING PROTEIN"/>
    <property type="match status" value="1"/>
</dbReference>
<feature type="transmembrane region" description="Helical" evidence="2">
    <location>
        <begin position="372"/>
        <end position="392"/>
    </location>
</feature>
<feature type="transmembrane region" description="Helical" evidence="2">
    <location>
        <begin position="333"/>
        <end position="352"/>
    </location>
</feature>
<feature type="transmembrane region" description="Helical" evidence="2">
    <location>
        <begin position="44"/>
        <end position="64"/>
    </location>
</feature>
<organism evidence="5 6">
    <name type="scientific">Micromonospora purpureochromogenes</name>
    <dbReference type="NCBI Taxonomy" id="47872"/>
    <lineage>
        <taxon>Bacteria</taxon>
        <taxon>Bacillati</taxon>
        <taxon>Actinomycetota</taxon>
        <taxon>Actinomycetes</taxon>
        <taxon>Micromonosporales</taxon>
        <taxon>Micromonosporaceae</taxon>
        <taxon>Micromonospora</taxon>
    </lineage>
</organism>
<feature type="transmembrane region" description="Helical" evidence="2">
    <location>
        <begin position="207"/>
        <end position="228"/>
    </location>
</feature>
<feature type="transmembrane region" description="Helical" evidence="2">
    <location>
        <begin position="157"/>
        <end position="174"/>
    </location>
</feature>
<keyword evidence="5" id="KW-0012">Acyltransferase</keyword>
<dbReference type="Pfam" id="PF19040">
    <property type="entry name" value="SGNH"/>
    <property type="match status" value="1"/>
</dbReference>
<dbReference type="EMBL" id="LT607410">
    <property type="protein sequence ID" value="SCF33172.1"/>
    <property type="molecule type" value="Genomic_DNA"/>
</dbReference>
<evidence type="ECO:0000256" key="2">
    <source>
        <dbReference type="SAM" id="Phobius"/>
    </source>
</evidence>
<evidence type="ECO:0000259" key="4">
    <source>
        <dbReference type="Pfam" id="PF19040"/>
    </source>
</evidence>